<dbReference type="Gene3D" id="1.10.100.10">
    <property type="entry name" value="Insulin-like"/>
    <property type="match status" value="1"/>
</dbReference>
<evidence type="ECO:0000313" key="7">
    <source>
        <dbReference type="Proteomes" id="UP000230233"/>
    </source>
</evidence>
<proteinExistence type="inferred from homology"/>
<dbReference type="InterPro" id="IPR003235">
    <property type="entry name" value="Nem_insulin-like_b-type"/>
</dbReference>
<evidence type="ECO:0000313" key="6">
    <source>
        <dbReference type="EMBL" id="PIC49619.1"/>
    </source>
</evidence>
<keyword evidence="5" id="KW-1015">Disulfide bond</keyword>
<evidence type="ECO:0000256" key="5">
    <source>
        <dbReference type="ARBA" id="ARBA00023157"/>
    </source>
</evidence>
<dbReference type="Pfam" id="PF03488">
    <property type="entry name" value="Ins_beta"/>
    <property type="match status" value="1"/>
</dbReference>
<comment type="similarity">
    <text evidence="2">Belongs to the insulin family.</text>
</comment>
<gene>
    <name evidence="6" type="primary">Cnig_chr_II.g8167</name>
    <name evidence="6" type="ORF">B9Z55_008167</name>
</gene>
<name>A0A2G5VCX2_9PELO</name>
<reference evidence="7" key="1">
    <citation type="submission" date="2017-10" db="EMBL/GenBank/DDBJ databases">
        <title>Rapid genome shrinkage in a self-fertile nematode reveals novel sperm competition proteins.</title>
        <authorList>
            <person name="Yin D."/>
            <person name="Schwarz E.M."/>
            <person name="Thomas C.G."/>
            <person name="Felde R.L."/>
            <person name="Korf I.F."/>
            <person name="Cutter A.D."/>
            <person name="Schartner C.M."/>
            <person name="Ralston E.J."/>
            <person name="Meyer B.J."/>
            <person name="Haag E.S."/>
        </authorList>
    </citation>
    <scope>NUCLEOTIDE SEQUENCE [LARGE SCALE GENOMIC DNA]</scope>
    <source>
        <strain evidence="7">JU1422</strain>
    </source>
</reference>
<dbReference type="InterPro" id="IPR052335">
    <property type="entry name" value="Insulin-like_regulatory"/>
</dbReference>
<dbReference type="PANTHER" id="PTHR33893:SF11">
    <property type="entry name" value="INSULIN-LIKE PEPTIDE BETA-TYPE 2-RELATED"/>
    <property type="match status" value="1"/>
</dbReference>
<sequence length="160" mass="16897">MVVTLSSSVVAEADCLHPPPPTDLSISTEMSTSSLKLLVFSLVVLAVQGVHHHHEKAGTSTDSTVAKKLDFANQIMLASEDDSSSEESDATAPIVLNIFADGKKAHRANRRECNVQLALTTLSLCGDVCDAASTVDLVKMCCPSKCTAEQVTAACCPKEH</sequence>
<comment type="caution">
    <text evidence="6">The sequence shown here is derived from an EMBL/GenBank/DDBJ whole genome shotgun (WGS) entry which is preliminary data.</text>
</comment>
<keyword evidence="3" id="KW-0964">Secreted</keyword>
<evidence type="ECO:0000256" key="3">
    <source>
        <dbReference type="ARBA" id="ARBA00022525"/>
    </source>
</evidence>
<evidence type="ECO:0000256" key="2">
    <source>
        <dbReference type="ARBA" id="ARBA00009034"/>
    </source>
</evidence>
<keyword evidence="4" id="KW-0732">Signal</keyword>
<dbReference type="AlphaFoldDB" id="A0A2G5VCX2"/>
<evidence type="ECO:0000256" key="1">
    <source>
        <dbReference type="ARBA" id="ARBA00004613"/>
    </source>
</evidence>
<evidence type="ECO:0000256" key="4">
    <source>
        <dbReference type="ARBA" id="ARBA00022729"/>
    </source>
</evidence>
<dbReference type="SUPFAM" id="SSF56994">
    <property type="entry name" value="Insulin-like"/>
    <property type="match status" value="1"/>
</dbReference>
<organism evidence="6 7">
    <name type="scientific">Caenorhabditis nigoni</name>
    <dbReference type="NCBI Taxonomy" id="1611254"/>
    <lineage>
        <taxon>Eukaryota</taxon>
        <taxon>Metazoa</taxon>
        <taxon>Ecdysozoa</taxon>
        <taxon>Nematoda</taxon>
        <taxon>Chromadorea</taxon>
        <taxon>Rhabditida</taxon>
        <taxon>Rhabditina</taxon>
        <taxon>Rhabditomorpha</taxon>
        <taxon>Rhabditoidea</taxon>
        <taxon>Rhabditidae</taxon>
        <taxon>Peloderinae</taxon>
        <taxon>Caenorhabditis</taxon>
    </lineage>
</organism>
<dbReference type="PANTHER" id="PTHR33893">
    <property type="entry name" value="INSULIN RELATED-RELATED-RELATED"/>
    <property type="match status" value="1"/>
</dbReference>
<dbReference type="GO" id="GO:0005179">
    <property type="term" value="F:hormone activity"/>
    <property type="evidence" value="ECO:0007669"/>
    <property type="project" value="InterPro"/>
</dbReference>
<dbReference type="Proteomes" id="UP000230233">
    <property type="component" value="Chromosome II"/>
</dbReference>
<dbReference type="InterPro" id="IPR036438">
    <property type="entry name" value="Insulin-like_sf"/>
</dbReference>
<comment type="subcellular location">
    <subcellularLocation>
        <location evidence="1">Secreted</location>
    </subcellularLocation>
</comment>
<dbReference type="EMBL" id="PDUG01000002">
    <property type="protein sequence ID" value="PIC49619.1"/>
    <property type="molecule type" value="Genomic_DNA"/>
</dbReference>
<protein>
    <submittedName>
        <fullName evidence="6">Uncharacterized protein</fullName>
    </submittedName>
</protein>
<accession>A0A2G5VCX2</accession>
<dbReference type="GO" id="GO:0005576">
    <property type="term" value="C:extracellular region"/>
    <property type="evidence" value="ECO:0007669"/>
    <property type="project" value="UniProtKB-SubCell"/>
</dbReference>
<keyword evidence="7" id="KW-1185">Reference proteome</keyword>